<dbReference type="Proteomes" id="UP001356427">
    <property type="component" value="Unassembled WGS sequence"/>
</dbReference>
<protein>
    <submittedName>
        <fullName evidence="1">Uncharacterized protein</fullName>
    </submittedName>
</protein>
<dbReference type="EMBL" id="JAGTTL010000002">
    <property type="protein sequence ID" value="KAK6327280.1"/>
    <property type="molecule type" value="Genomic_DNA"/>
</dbReference>
<accession>A0AAN8MMU7</accession>
<gene>
    <name evidence="1" type="ORF">J4Q44_G00029250</name>
</gene>
<comment type="caution">
    <text evidence="1">The sequence shown here is derived from an EMBL/GenBank/DDBJ whole genome shotgun (WGS) entry which is preliminary data.</text>
</comment>
<keyword evidence="2" id="KW-1185">Reference proteome</keyword>
<proteinExistence type="predicted"/>
<evidence type="ECO:0000313" key="1">
    <source>
        <dbReference type="EMBL" id="KAK6327280.1"/>
    </source>
</evidence>
<dbReference type="AlphaFoldDB" id="A0AAN8MMU7"/>
<reference evidence="1 2" key="1">
    <citation type="submission" date="2021-04" db="EMBL/GenBank/DDBJ databases">
        <authorList>
            <person name="De Guttry C."/>
            <person name="Zahm M."/>
            <person name="Klopp C."/>
            <person name="Cabau C."/>
            <person name="Louis A."/>
            <person name="Berthelot C."/>
            <person name="Parey E."/>
            <person name="Roest Crollius H."/>
            <person name="Montfort J."/>
            <person name="Robinson-Rechavi M."/>
            <person name="Bucao C."/>
            <person name="Bouchez O."/>
            <person name="Gislard M."/>
            <person name="Lluch J."/>
            <person name="Milhes M."/>
            <person name="Lampietro C."/>
            <person name="Lopez Roques C."/>
            <person name="Donnadieu C."/>
            <person name="Braasch I."/>
            <person name="Desvignes T."/>
            <person name="Postlethwait J."/>
            <person name="Bobe J."/>
            <person name="Wedekind C."/>
            <person name="Guiguen Y."/>
        </authorList>
    </citation>
    <scope>NUCLEOTIDE SEQUENCE [LARGE SCALE GENOMIC DNA]</scope>
    <source>
        <strain evidence="1">Cs_M1</strain>
        <tissue evidence="1">Blood</tissue>
    </source>
</reference>
<name>A0AAN8MMU7_9TELE</name>
<evidence type="ECO:0000313" key="2">
    <source>
        <dbReference type="Proteomes" id="UP001356427"/>
    </source>
</evidence>
<organism evidence="1 2">
    <name type="scientific">Coregonus suidteri</name>
    <dbReference type="NCBI Taxonomy" id="861788"/>
    <lineage>
        <taxon>Eukaryota</taxon>
        <taxon>Metazoa</taxon>
        <taxon>Chordata</taxon>
        <taxon>Craniata</taxon>
        <taxon>Vertebrata</taxon>
        <taxon>Euteleostomi</taxon>
        <taxon>Actinopterygii</taxon>
        <taxon>Neopterygii</taxon>
        <taxon>Teleostei</taxon>
        <taxon>Protacanthopterygii</taxon>
        <taxon>Salmoniformes</taxon>
        <taxon>Salmonidae</taxon>
        <taxon>Coregoninae</taxon>
        <taxon>Coregonus</taxon>
    </lineage>
</organism>
<sequence length="70" mass="7725">MAWATVGIDISPDELVAYLRAQADEKTPRLLYYVELPVPIPIVSDAGLSWLLLATMLTEMEGVVRGRLPV</sequence>